<evidence type="ECO:0000259" key="4">
    <source>
        <dbReference type="Pfam" id="PF01420"/>
    </source>
</evidence>
<feature type="domain" description="Type I restriction modification DNA specificity" evidence="4">
    <location>
        <begin position="8"/>
        <end position="187"/>
    </location>
</feature>
<proteinExistence type="inferred from homology"/>
<evidence type="ECO:0000313" key="6">
    <source>
        <dbReference type="Proteomes" id="UP001645038"/>
    </source>
</evidence>
<keyword evidence="6" id="KW-1185">Reference proteome</keyword>
<feature type="domain" description="Type I restriction modification DNA specificity" evidence="4">
    <location>
        <begin position="225"/>
        <end position="415"/>
    </location>
</feature>
<evidence type="ECO:0000256" key="1">
    <source>
        <dbReference type="ARBA" id="ARBA00010923"/>
    </source>
</evidence>
<reference evidence="5 6" key="1">
    <citation type="submission" date="2020-07" db="EMBL/GenBank/DDBJ databases">
        <title>Halophilic bacteria isolated from french cheeses.</title>
        <authorList>
            <person name="Kothe C.I."/>
            <person name="Farah-Kraiem B."/>
            <person name="Renault P."/>
            <person name="Dridi B."/>
        </authorList>
    </citation>
    <scope>NUCLEOTIDE SEQUENCE [LARGE SCALE GENOMIC DNA]</scope>
    <source>
        <strain evidence="5 6">FME20</strain>
    </source>
</reference>
<dbReference type="PANTHER" id="PTHR43140:SF1">
    <property type="entry name" value="TYPE I RESTRICTION ENZYME ECOKI SPECIFICITY SUBUNIT"/>
    <property type="match status" value="1"/>
</dbReference>
<dbReference type="Pfam" id="PF01420">
    <property type="entry name" value="Methylase_S"/>
    <property type="match status" value="2"/>
</dbReference>
<name>A0ABR9FUG3_9GAMM</name>
<dbReference type="EMBL" id="RRZB01000003">
    <property type="protein sequence ID" value="MBE0462296.1"/>
    <property type="molecule type" value="Genomic_DNA"/>
</dbReference>
<protein>
    <submittedName>
        <fullName evidence="5">Restriction endonuclease subunit S</fullName>
    </submittedName>
</protein>
<keyword evidence="5" id="KW-0255">Endonuclease</keyword>
<evidence type="ECO:0000313" key="5">
    <source>
        <dbReference type="EMBL" id="MBE0462296.1"/>
    </source>
</evidence>
<evidence type="ECO:0000256" key="2">
    <source>
        <dbReference type="ARBA" id="ARBA00022747"/>
    </source>
</evidence>
<dbReference type="InterPro" id="IPR000055">
    <property type="entry name" value="Restrct_endonuc_typeI_TRD"/>
</dbReference>
<gene>
    <name evidence="5" type="ORF">EI547_02330</name>
</gene>
<dbReference type="Proteomes" id="UP001645038">
    <property type="component" value="Unassembled WGS sequence"/>
</dbReference>
<dbReference type="GO" id="GO:0004519">
    <property type="term" value="F:endonuclease activity"/>
    <property type="evidence" value="ECO:0007669"/>
    <property type="project" value="UniProtKB-KW"/>
</dbReference>
<sequence length="476" mass="52279">MTEPNNIPIGWAHCSLADIVTLNPKNEANAEQVAGFVPMALAPTSYHGTLNFEEKLWGEIKKSYTNFANGDVIFAKVTPCFENGKASVVSGLPNGIGAGSSEFYVLRPVSKNISSTLIFAIIKSQPFMQQGAQNMTGAVGLRRVPRAYVEAFPIALPPTAEQKVIADKLDTLLAQVDNTQTRLERIPEILKRFRQSVLAAAVSGRLTEEWRGSIENQCFESFEIPKSWTATTIGDVADVKGGKRIPKGEELVYENTGFPYIRAGQLKDGTVISGENGRNIQLYITESVQKTISRYTVNPGDAYITIVGASIGDAGIIPGSHDGANLTENAAKITNFKIDLSPKYLSAWLRSEYLQQLIRLETKSAAQGKLALSRIKTLPFPHPTITEQTEIVRRVDQLFAYADTIERQVNSALERVNQLTQSILAKAFRGELTTQWREDNPELISGENSAEALLERIKAERAAKAPVKRTRKKATA</sequence>
<dbReference type="InterPro" id="IPR051212">
    <property type="entry name" value="Type-I_RE_S_subunit"/>
</dbReference>
<keyword evidence="5" id="KW-0378">Hydrolase</keyword>
<evidence type="ECO:0000256" key="3">
    <source>
        <dbReference type="ARBA" id="ARBA00023125"/>
    </source>
</evidence>
<comment type="similarity">
    <text evidence="1">Belongs to the type-I restriction system S methylase family.</text>
</comment>
<keyword evidence="5" id="KW-0540">Nuclease</keyword>
<organism evidence="5 6">
    <name type="scientific">Halomonas colorata</name>
    <dbReference type="NCBI Taxonomy" id="2742615"/>
    <lineage>
        <taxon>Bacteria</taxon>
        <taxon>Pseudomonadati</taxon>
        <taxon>Pseudomonadota</taxon>
        <taxon>Gammaproteobacteria</taxon>
        <taxon>Oceanospirillales</taxon>
        <taxon>Halomonadaceae</taxon>
        <taxon>Halomonas</taxon>
    </lineage>
</organism>
<keyword evidence="2" id="KW-0680">Restriction system</keyword>
<dbReference type="RefSeq" id="WP_192536799.1">
    <property type="nucleotide sequence ID" value="NZ_RRZB01000003.1"/>
</dbReference>
<dbReference type="InterPro" id="IPR044946">
    <property type="entry name" value="Restrct_endonuc_typeI_TRD_sf"/>
</dbReference>
<accession>A0ABR9FUG3</accession>
<dbReference type="PANTHER" id="PTHR43140">
    <property type="entry name" value="TYPE-1 RESTRICTION ENZYME ECOKI SPECIFICITY PROTEIN"/>
    <property type="match status" value="1"/>
</dbReference>
<comment type="caution">
    <text evidence="5">The sequence shown here is derived from an EMBL/GenBank/DDBJ whole genome shotgun (WGS) entry which is preliminary data.</text>
</comment>
<dbReference type="CDD" id="cd17256">
    <property type="entry name" value="RMtype1_S_EcoJA65PI-TRD1-CR1_like"/>
    <property type="match status" value="1"/>
</dbReference>
<dbReference type="SUPFAM" id="SSF116734">
    <property type="entry name" value="DNA methylase specificity domain"/>
    <property type="match status" value="2"/>
</dbReference>
<dbReference type="CDD" id="cd17260">
    <property type="entry name" value="RMtype1_S_EcoEI-TRD1-CR1_like"/>
    <property type="match status" value="1"/>
</dbReference>
<keyword evidence="3" id="KW-0238">DNA-binding</keyword>
<dbReference type="Gene3D" id="3.90.220.20">
    <property type="entry name" value="DNA methylase specificity domains"/>
    <property type="match status" value="2"/>
</dbReference>